<name>A0A9N9YL12_9HYPO</name>
<protein>
    <recommendedName>
        <fullName evidence="2">Epoxide hydrolase N-terminal domain-containing protein</fullName>
    </recommendedName>
</protein>
<organism evidence="3 4">
    <name type="scientific">Clonostachys rhizophaga</name>
    <dbReference type="NCBI Taxonomy" id="160324"/>
    <lineage>
        <taxon>Eukaryota</taxon>
        <taxon>Fungi</taxon>
        <taxon>Dikarya</taxon>
        <taxon>Ascomycota</taxon>
        <taxon>Pezizomycotina</taxon>
        <taxon>Sordariomycetes</taxon>
        <taxon>Hypocreomycetidae</taxon>
        <taxon>Hypocreales</taxon>
        <taxon>Bionectriaceae</taxon>
        <taxon>Clonostachys</taxon>
    </lineage>
</organism>
<dbReference type="Pfam" id="PF06441">
    <property type="entry name" value="EHN"/>
    <property type="match status" value="1"/>
</dbReference>
<proteinExistence type="predicted"/>
<feature type="compositionally biased region" description="Low complexity" evidence="1">
    <location>
        <begin position="8"/>
        <end position="26"/>
    </location>
</feature>
<feature type="domain" description="Epoxide hydrolase N-terminal" evidence="2">
    <location>
        <begin position="47"/>
        <end position="96"/>
    </location>
</feature>
<evidence type="ECO:0000259" key="2">
    <source>
        <dbReference type="Pfam" id="PF06441"/>
    </source>
</evidence>
<dbReference type="SUPFAM" id="SSF53474">
    <property type="entry name" value="alpha/beta-Hydrolases"/>
    <property type="match status" value="1"/>
</dbReference>
<keyword evidence="4" id="KW-1185">Reference proteome</keyword>
<dbReference type="Gene3D" id="3.40.50.1820">
    <property type="entry name" value="alpha/beta hydrolase"/>
    <property type="match status" value="1"/>
</dbReference>
<dbReference type="InterPro" id="IPR010497">
    <property type="entry name" value="Epoxide_hydro_N"/>
</dbReference>
<dbReference type="OrthoDB" id="7130006at2759"/>
<dbReference type="AlphaFoldDB" id="A0A9N9YL12"/>
<feature type="region of interest" description="Disordered" evidence="1">
    <location>
        <begin position="1"/>
        <end position="35"/>
    </location>
</feature>
<accession>A0A9N9YL12</accession>
<evidence type="ECO:0000256" key="1">
    <source>
        <dbReference type="SAM" id="MobiDB-lite"/>
    </source>
</evidence>
<dbReference type="EMBL" id="CABFNQ020000679">
    <property type="protein sequence ID" value="CAH0022525.1"/>
    <property type="molecule type" value="Genomic_DNA"/>
</dbReference>
<comment type="caution">
    <text evidence="3">The sequence shown here is derived from an EMBL/GenBank/DDBJ whole genome shotgun (WGS) entry which is preliminary data.</text>
</comment>
<dbReference type="InterPro" id="IPR029058">
    <property type="entry name" value="AB_hydrolase_fold"/>
</dbReference>
<evidence type="ECO:0000313" key="4">
    <source>
        <dbReference type="Proteomes" id="UP000696573"/>
    </source>
</evidence>
<evidence type="ECO:0000313" key="3">
    <source>
        <dbReference type="EMBL" id="CAH0022525.1"/>
    </source>
</evidence>
<gene>
    <name evidence="3" type="ORF">CRHIZ90672A_00016335</name>
</gene>
<sequence length="96" mass="10603">MAGSELPTNGSPKGKSSGKTSITGKSTADHGVSSRYPFNYHNILFRRQREEFINSFPNSIATIQDDDGESFRIHFAALFSHKQDAIPLLLLHGWPG</sequence>
<reference evidence="3" key="1">
    <citation type="submission" date="2021-10" db="EMBL/GenBank/DDBJ databases">
        <authorList>
            <person name="Piombo E."/>
        </authorList>
    </citation>
    <scope>NUCLEOTIDE SEQUENCE</scope>
</reference>
<dbReference type="Proteomes" id="UP000696573">
    <property type="component" value="Unassembled WGS sequence"/>
</dbReference>